<reference evidence="13" key="1">
    <citation type="submission" date="2022-11" db="EMBL/GenBank/DDBJ databases">
        <title>Centuries of genome instability and evolution in soft-shell clam transmissible cancer (bioRxiv).</title>
        <authorList>
            <person name="Hart S.F.M."/>
            <person name="Yonemitsu M.A."/>
            <person name="Giersch R.M."/>
            <person name="Beal B.F."/>
            <person name="Arriagada G."/>
            <person name="Davis B.W."/>
            <person name="Ostrander E.A."/>
            <person name="Goff S.P."/>
            <person name="Metzger M.J."/>
        </authorList>
    </citation>
    <scope>NUCLEOTIDE SEQUENCE</scope>
    <source>
        <strain evidence="13">MELC-2E11</strain>
        <tissue evidence="13">Siphon/mantle</tissue>
    </source>
</reference>
<comment type="cofactor">
    <cofactor evidence="10">
        <name>Zn(2+)</name>
        <dbReference type="ChEBI" id="CHEBI:29105"/>
    </cofactor>
</comment>
<dbReference type="Proteomes" id="UP001164746">
    <property type="component" value="Chromosome 4"/>
</dbReference>
<evidence type="ECO:0000256" key="10">
    <source>
        <dbReference type="RuleBase" id="RU367011"/>
    </source>
</evidence>
<evidence type="ECO:0000256" key="7">
    <source>
        <dbReference type="ARBA" id="ARBA00022833"/>
    </source>
</evidence>
<comment type="similarity">
    <text evidence="3 10">Belongs to the alpha-carbonic anhydrase family.</text>
</comment>
<dbReference type="PANTHER" id="PTHR18952:SF265">
    <property type="entry name" value="CARBONIC ANHYDRASE"/>
    <property type="match status" value="1"/>
</dbReference>
<feature type="signal peptide" evidence="10">
    <location>
        <begin position="1"/>
        <end position="21"/>
    </location>
</feature>
<keyword evidence="10" id="KW-0732">Signal</keyword>
<keyword evidence="7 10" id="KW-0862">Zinc</keyword>
<dbReference type="Pfam" id="PF00194">
    <property type="entry name" value="Carb_anhydrase"/>
    <property type="match status" value="1"/>
</dbReference>
<dbReference type="InterPro" id="IPR036398">
    <property type="entry name" value="CA_dom_sf"/>
</dbReference>
<evidence type="ECO:0000256" key="4">
    <source>
        <dbReference type="ARBA" id="ARBA00012925"/>
    </source>
</evidence>
<comment type="catalytic activity">
    <reaction evidence="9 10">
        <text>hydrogencarbonate + H(+) = CO2 + H2O</text>
        <dbReference type="Rhea" id="RHEA:10748"/>
        <dbReference type="ChEBI" id="CHEBI:15377"/>
        <dbReference type="ChEBI" id="CHEBI:15378"/>
        <dbReference type="ChEBI" id="CHEBI:16526"/>
        <dbReference type="ChEBI" id="CHEBI:17544"/>
        <dbReference type="EC" id="4.2.1.1"/>
    </reaction>
</comment>
<dbReference type="InterPro" id="IPR018338">
    <property type="entry name" value="Carbonic_anhydrase_a-class_CS"/>
</dbReference>
<evidence type="ECO:0000256" key="3">
    <source>
        <dbReference type="ARBA" id="ARBA00010718"/>
    </source>
</evidence>
<dbReference type="PROSITE" id="PS00162">
    <property type="entry name" value="ALPHA_CA_1"/>
    <property type="match status" value="1"/>
</dbReference>
<keyword evidence="6 10" id="KW-0479">Metal-binding</keyword>
<dbReference type="PROSITE" id="PS51144">
    <property type="entry name" value="ALPHA_CA_2"/>
    <property type="match status" value="1"/>
</dbReference>
<keyword evidence="11" id="KW-0812">Transmembrane</keyword>
<dbReference type="Gene3D" id="3.10.200.10">
    <property type="entry name" value="Alpha carbonic anhydrase"/>
    <property type="match status" value="1"/>
</dbReference>
<keyword evidence="14" id="KW-1185">Reference proteome</keyword>
<comment type="subcellular location">
    <subcellularLocation>
        <location evidence="2">Secreted</location>
    </subcellularLocation>
</comment>
<dbReference type="SUPFAM" id="SSF51069">
    <property type="entry name" value="Carbonic anhydrase"/>
    <property type="match status" value="1"/>
</dbReference>
<evidence type="ECO:0000256" key="9">
    <source>
        <dbReference type="ARBA" id="ARBA00048348"/>
    </source>
</evidence>
<dbReference type="PANTHER" id="PTHR18952">
    <property type="entry name" value="CARBONIC ANHYDRASE"/>
    <property type="match status" value="1"/>
</dbReference>
<evidence type="ECO:0000256" key="5">
    <source>
        <dbReference type="ARBA" id="ARBA00022525"/>
    </source>
</evidence>
<evidence type="ECO:0000256" key="1">
    <source>
        <dbReference type="ARBA" id="ARBA00002904"/>
    </source>
</evidence>
<keyword evidence="11" id="KW-1133">Transmembrane helix</keyword>
<dbReference type="InterPro" id="IPR001148">
    <property type="entry name" value="CA_dom"/>
</dbReference>
<evidence type="ECO:0000256" key="8">
    <source>
        <dbReference type="ARBA" id="ARBA00023239"/>
    </source>
</evidence>
<feature type="domain" description="Alpha-carbonic anhydrase" evidence="12">
    <location>
        <begin position="21"/>
        <end position="272"/>
    </location>
</feature>
<protein>
    <recommendedName>
        <fullName evidence="4 10">Carbonic anhydrase</fullName>
        <ecNumber evidence="4 10">4.2.1.1</ecNumber>
    </recommendedName>
</protein>
<evidence type="ECO:0000313" key="14">
    <source>
        <dbReference type="Proteomes" id="UP001164746"/>
    </source>
</evidence>
<keyword evidence="5" id="KW-0964">Secreted</keyword>
<evidence type="ECO:0000256" key="2">
    <source>
        <dbReference type="ARBA" id="ARBA00004613"/>
    </source>
</evidence>
<dbReference type="InterPro" id="IPR023561">
    <property type="entry name" value="Carbonic_anhydrase_a-class"/>
</dbReference>
<proteinExistence type="inferred from homology"/>
<accession>A0ABY7E5N7</accession>
<evidence type="ECO:0000313" key="13">
    <source>
        <dbReference type="EMBL" id="WAR03856.1"/>
    </source>
</evidence>
<evidence type="ECO:0000259" key="12">
    <source>
        <dbReference type="PROSITE" id="PS51144"/>
    </source>
</evidence>
<sequence>MHFGNMKLVILLVSLAVVARAEWSYSGASGPDFWALEYPACSKARQSPVQIMHEEAIADDDLNSFRFHGYDDIQTLDNLTVWNDGYTVTVRVHGDLAIEGGGLEGMYALQHFHFHWGSTDRFGSEHFLDGEAYPLEMHLVHKTVRHRKIAAALEDPKGLAVLGVFAKIGRPHPYFQAIIDNLRLLDIGDYANVRPFPMSELLPGNRETYYRYNGSLTTPPCSESVVWTVFREPIEISEEQIEQVRMLSKISNVTDNYRPIQSLNGRRIFVRNQPATSVYGAKESINNPSGDAALPLASLFLILAPLVAAVLKY</sequence>
<keyword evidence="8 10" id="KW-0456">Lyase</keyword>
<feature type="transmembrane region" description="Helical" evidence="11">
    <location>
        <begin position="292"/>
        <end position="311"/>
    </location>
</feature>
<dbReference type="EMBL" id="CP111015">
    <property type="protein sequence ID" value="WAR03856.1"/>
    <property type="molecule type" value="Genomic_DNA"/>
</dbReference>
<keyword evidence="11" id="KW-0472">Membrane</keyword>
<dbReference type="SMART" id="SM01057">
    <property type="entry name" value="Carb_anhydrase"/>
    <property type="match status" value="1"/>
</dbReference>
<evidence type="ECO:0000256" key="6">
    <source>
        <dbReference type="ARBA" id="ARBA00022723"/>
    </source>
</evidence>
<dbReference type="EC" id="4.2.1.1" evidence="4 10"/>
<name>A0ABY7E5N7_MYAAR</name>
<evidence type="ECO:0000256" key="11">
    <source>
        <dbReference type="SAM" id="Phobius"/>
    </source>
</evidence>
<feature type="chain" id="PRO_5044977793" description="Carbonic anhydrase" evidence="10">
    <location>
        <begin position="22"/>
        <end position="313"/>
    </location>
</feature>
<comment type="function">
    <text evidence="1 10">Reversible hydration of carbon dioxide.</text>
</comment>
<gene>
    <name evidence="13" type="ORF">MAR_010414</name>
</gene>
<dbReference type="CDD" id="cd00326">
    <property type="entry name" value="alpha_CA"/>
    <property type="match status" value="1"/>
</dbReference>
<organism evidence="13 14">
    <name type="scientific">Mya arenaria</name>
    <name type="common">Soft-shell clam</name>
    <dbReference type="NCBI Taxonomy" id="6604"/>
    <lineage>
        <taxon>Eukaryota</taxon>
        <taxon>Metazoa</taxon>
        <taxon>Spiralia</taxon>
        <taxon>Lophotrochozoa</taxon>
        <taxon>Mollusca</taxon>
        <taxon>Bivalvia</taxon>
        <taxon>Autobranchia</taxon>
        <taxon>Heteroconchia</taxon>
        <taxon>Euheterodonta</taxon>
        <taxon>Imparidentia</taxon>
        <taxon>Neoheterodontei</taxon>
        <taxon>Myida</taxon>
        <taxon>Myoidea</taxon>
        <taxon>Myidae</taxon>
        <taxon>Mya</taxon>
    </lineage>
</organism>